<accession>A0A3S0IQK2</accession>
<protein>
    <submittedName>
        <fullName evidence="1">U32 family peptidase</fullName>
    </submittedName>
</protein>
<dbReference type="Pfam" id="PF01136">
    <property type="entry name" value="Peptidase_U32"/>
    <property type="match status" value="2"/>
</dbReference>
<dbReference type="PANTHER" id="PTHR30217">
    <property type="entry name" value="PEPTIDASE U32 FAMILY"/>
    <property type="match status" value="1"/>
</dbReference>
<dbReference type="Proteomes" id="UP000267448">
    <property type="component" value="Unassembled WGS sequence"/>
</dbReference>
<organism evidence="1 2">
    <name type="scientific">Shewanella canadensis</name>
    <dbReference type="NCBI Taxonomy" id="271096"/>
    <lineage>
        <taxon>Bacteria</taxon>
        <taxon>Pseudomonadati</taxon>
        <taxon>Pseudomonadota</taxon>
        <taxon>Gammaproteobacteria</taxon>
        <taxon>Alteromonadales</taxon>
        <taxon>Shewanellaceae</taxon>
        <taxon>Shewanella</taxon>
    </lineage>
</organism>
<sequence length="746" mass="84149">MKNQFELLAPGGDIDSIKAAIVAGADAIYCGLDHFNARTRAANISFDDLNGILRLAHKNNCQIFLTLNIIILESELPALIRLLNELVNTGIDGVIVQDLGLFYLLSRYYKSFDVHASTQVTTHNEGQILFLNKLGAGRTNLSRELNIDEIKQLTEISHQNDMMTEVFVHGSNCIGFSGLCYISSAHGGNSGNRGRCSQPCRDQYQTTRAGKDFPLNLKDNSAFSDITALGEAGVDSLKIEGRIKKFDYVYTVVSSWREQIQRYCQHKSIKSDNEDLYKVFNRDFTNAYLKGDINKNMFIDNPRGNSVQHFTAIKGYNTEVEIQSVKQSLYDEKTVLIQSVEEKIKELNIAKTPLKISVSGELGTCLTVLVQTPDKDFSVHSDTNLFKAGKYTLDHACIEQRFKSLNNAKHEIAELNTEQLNSDLLISFKELTILKHRVEFQLNDEKALIEPITLTKLPKQRHSASASLSVLISSPKDLDLCDTCNTDIYYQLPDCIDDQYTQLTELFSYNARLIPWFPSILIGKDYRAGVNLLKAIKPKLIVTNNTGIVQAAFENGIDWIAGPYLNITNSYSLLAMKEKFNCYGSFISNEINKKQIKHIAGTDDMKLYYSIYHPILLLTSRQCLFHQTTGCHKESMDSDCLTECKKSVSIMNLKETAFVIDKQMGEHNNMYGSQHFLNTEIVSDIPDMFSSFFIDLRDIRTNTRAGRDKSKIVHLFQSLLEGRTEAEAELHHLIGLATNTQYKKGL</sequence>
<dbReference type="OrthoDB" id="9807498at2"/>
<name>A0A3S0IQK2_9GAMM</name>
<dbReference type="InterPro" id="IPR001539">
    <property type="entry name" value="Peptidase_U32"/>
</dbReference>
<dbReference type="EMBL" id="RXNU01000003">
    <property type="protein sequence ID" value="RTR39756.1"/>
    <property type="molecule type" value="Genomic_DNA"/>
</dbReference>
<evidence type="ECO:0000313" key="2">
    <source>
        <dbReference type="Proteomes" id="UP000267448"/>
    </source>
</evidence>
<dbReference type="AlphaFoldDB" id="A0A3S0IQK2"/>
<reference evidence="1 2" key="1">
    <citation type="submission" date="2018-12" db="EMBL/GenBank/DDBJ databases">
        <authorList>
            <person name="Yu L."/>
        </authorList>
    </citation>
    <scope>NUCLEOTIDE SEQUENCE [LARGE SCALE GENOMIC DNA]</scope>
    <source>
        <strain evidence="1 2">HAW-EB2</strain>
    </source>
</reference>
<evidence type="ECO:0000313" key="1">
    <source>
        <dbReference type="EMBL" id="RTR39756.1"/>
    </source>
</evidence>
<dbReference type="PANTHER" id="PTHR30217:SF10">
    <property type="entry name" value="23S RRNA 5-HYDROXYCYTIDINE C2501 SYNTHASE"/>
    <property type="match status" value="1"/>
</dbReference>
<dbReference type="RefSeq" id="WP_126519765.1">
    <property type="nucleotide sequence ID" value="NZ_RXNU01000003.1"/>
</dbReference>
<comment type="caution">
    <text evidence="1">The sequence shown here is derived from an EMBL/GenBank/DDBJ whole genome shotgun (WGS) entry which is preliminary data.</text>
</comment>
<gene>
    <name evidence="1" type="ORF">EKG38_08140</name>
</gene>
<keyword evidence="2" id="KW-1185">Reference proteome</keyword>
<dbReference type="InterPro" id="IPR051454">
    <property type="entry name" value="RNA/ubiquinone_mod_enzymes"/>
</dbReference>
<proteinExistence type="predicted"/>